<dbReference type="EMBL" id="KZ679258">
    <property type="protein sequence ID" value="PTB44069.1"/>
    <property type="molecule type" value="Genomic_DNA"/>
</dbReference>
<proteinExistence type="predicted"/>
<reference evidence="1 2" key="1">
    <citation type="submission" date="2016-07" db="EMBL/GenBank/DDBJ databases">
        <title>Multiple horizontal gene transfer events from other fungi enriched the ability of initially mycotrophic Trichoderma (Ascomycota) to feed on dead plant biomass.</title>
        <authorList>
            <consortium name="DOE Joint Genome Institute"/>
            <person name="Aerts A."/>
            <person name="Atanasova L."/>
            <person name="Chenthamara K."/>
            <person name="Zhang J."/>
            <person name="Grujic M."/>
            <person name="Henrissat B."/>
            <person name="Kuo A."/>
            <person name="Salamov A."/>
            <person name="Lipzen A."/>
            <person name="Labutti K."/>
            <person name="Barry K."/>
            <person name="Miao Y."/>
            <person name="Rahimi M.J."/>
            <person name="Shen Q."/>
            <person name="Grigoriev I.V."/>
            <person name="Kubicek C.P."/>
            <person name="Druzhinina I.S."/>
        </authorList>
    </citation>
    <scope>NUCLEOTIDE SEQUENCE [LARGE SCALE GENOMIC DNA]</scope>
    <source>
        <strain evidence="1 2">CBS 433.97</strain>
    </source>
</reference>
<name>A0A2T3ZGZ5_TRIA4</name>
<keyword evidence="2" id="KW-1185">Reference proteome</keyword>
<protein>
    <submittedName>
        <fullName evidence="1">Uncharacterized protein</fullName>
    </submittedName>
</protein>
<evidence type="ECO:0000313" key="1">
    <source>
        <dbReference type="EMBL" id="PTB44069.1"/>
    </source>
</evidence>
<dbReference type="AlphaFoldDB" id="A0A2T3ZGZ5"/>
<sequence length="158" mass="17407">MLSGALLKQGFPSFPALRLSLTTSSLAATQKPVTEVHILASLVRLCIHIPLSPFFLFFFFFFQIHLSAFTQIAPGLLLSLCLQRRLPADARSVDSHPCPKKFGIMHVANPSILGGVSYYNAPCWYSVSLSIIVVSVSFAHPMLQPRVSSRGLVYYPIV</sequence>
<dbReference type="Proteomes" id="UP000240493">
    <property type="component" value="Unassembled WGS sequence"/>
</dbReference>
<evidence type="ECO:0000313" key="2">
    <source>
        <dbReference type="Proteomes" id="UP000240493"/>
    </source>
</evidence>
<accession>A0A2T3ZGZ5</accession>
<organism evidence="1 2">
    <name type="scientific">Trichoderma asperellum (strain ATCC 204424 / CBS 433.97 / NBRC 101777)</name>
    <dbReference type="NCBI Taxonomy" id="1042311"/>
    <lineage>
        <taxon>Eukaryota</taxon>
        <taxon>Fungi</taxon>
        <taxon>Dikarya</taxon>
        <taxon>Ascomycota</taxon>
        <taxon>Pezizomycotina</taxon>
        <taxon>Sordariomycetes</taxon>
        <taxon>Hypocreomycetidae</taxon>
        <taxon>Hypocreales</taxon>
        <taxon>Hypocreaceae</taxon>
        <taxon>Trichoderma</taxon>
    </lineage>
</organism>
<gene>
    <name evidence="1" type="ORF">M441DRAFT_340836</name>
</gene>